<dbReference type="GO" id="GO:0006352">
    <property type="term" value="P:DNA-templated transcription initiation"/>
    <property type="evidence" value="ECO:0007669"/>
    <property type="project" value="InterPro"/>
</dbReference>
<dbReference type="Pfam" id="PF04542">
    <property type="entry name" value="Sigma70_r2"/>
    <property type="match status" value="1"/>
</dbReference>
<keyword evidence="3" id="KW-0805">Transcription regulation</keyword>
<dbReference type="Gene3D" id="1.10.10.10">
    <property type="entry name" value="Winged helix-like DNA-binding domain superfamily/Winged helix DNA-binding domain"/>
    <property type="match status" value="1"/>
</dbReference>
<keyword evidence="10" id="KW-1185">Reference proteome</keyword>
<comment type="similarity">
    <text evidence="1">Belongs to the sigma-70 factor family.</text>
</comment>
<accession>A0A1H9UHI9</accession>
<evidence type="ECO:0000259" key="8">
    <source>
        <dbReference type="PROSITE" id="PS00715"/>
    </source>
</evidence>
<evidence type="ECO:0000256" key="3">
    <source>
        <dbReference type="ARBA" id="ARBA00023015"/>
    </source>
</evidence>
<evidence type="ECO:0000256" key="7">
    <source>
        <dbReference type="ARBA" id="ARBA00024701"/>
    </source>
</evidence>
<dbReference type="AlphaFoldDB" id="A0A1H9UHI9"/>
<evidence type="ECO:0000313" key="10">
    <source>
        <dbReference type="Proteomes" id="UP000182471"/>
    </source>
</evidence>
<dbReference type="GO" id="GO:0003677">
    <property type="term" value="F:DNA binding"/>
    <property type="evidence" value="ECO:0007669"/>
    <property type="project" value="UniProtKB-KW"/>
</dbReference>
<evidence type="ECO:0000313" key="9">
    <source>
        <dbReference type="EMBL" id="SES08627.1"/>
    </source>
</evidence>
<dbReference type="InterPro" id="IPR036388">
    <property type="entry name" value="WH-like_DNA-bd_sf"/>
</dbReference>
<keyword evidence="4" id="KW-0731">Sigma factor</keyword>
<proteinExistence type="inferred from homology"/>
<sequence>MKNYQDFSDEELIEEYKKGDNEVGEYILNKYKPLVRKHANAMFLIGGETDDLMQEGMIGLFKAMRDFDESKNRTFFSFADLCVSRQIYSAVEASNRKKHIPLNNYISFSQNDDVSGFKIEEVLESDENFVNPEKILIQKEIINDFYSKLRNNLSDLEKNVLELYLKGDNYVKIAQILNKSPKSIDNALQRIRQKMTQMR</sequence>
<dbReference type="PIRSF" id="PIRSF002939">
    <property type="entry name" value="RNA_polymerase_sigma-H_factor"/>
    <property type="match status" value="1"/>
</dbReference>
<dbReference type="Proteomes" id="UP000182471">
    <property type="component" value="Unassembled WGS sequence"/>
</dbReference>
<feature type="domain" description="RNA polymerase sigma-70" evidence="8">
    <location>
        <begin position="51"/>
        <end position="64"/>
    </location>
</feature>
<gene>
    <name evidence="9" type="ORF">SAMN02910429_02099</name>
</gene>
<dbReference type="InterPro" id="IPR007627">
    <property type="entry name" value="RNA_pol_sigma70_r2"/>
</dbReference>
<protein>
    <recommendedName>
        <fullName evidence="2">RNA polymerase sigma factor SigS</fullName>
    </recommendedName>
</protein>
<dbReference type="PANTHER" id="PTHR30385:SF1">
    <property type="entry name" value="RNA POLYMERASE SIGMA-H FACTOR"/>
    <property type="match status" value="1"/>
</dbReference>
<evidence type="ECO:0000256" key="1">
    <source>
        <dbReference type="ARBA" id="ARBA00007788"/>
    </source>
</evidence>
<dbReference type="RefSeq" id="WP_022748942.1">
    <property type="nucleotide sequence ID" value="NZ_FOGW01000029.1"/>
</dbReference>
<dbReference type="GO" id="GO:0016987">
    <property type="term" value="F:sigma factor activity"/>
    <property type="evidence" value="ECO:0007669"/>
    <property type="project" value="UniProtKB-KW"/>
</dbReference>
<evidence type="ECO:0000256" key="6">
    <source>
        <dbReference type="ARBA" id="ARBA00023163"/>
    </source>
</evidence>
<reference evidence="10" key="1">
    <citation type="submission" date="2016-10" db="EMBL/GenBank/DDBJ databases">
        <authorList>
            <person name="Varghese N."/>
            <person name="Submissions S."/>
        </authorList>
    </citation>
    <scope>NUCLEOTIDE SEQUENCE [LARGE SCALE GENOMIC DNA]</scope>
    <source>
        <strain evidence="10">S1b</strain>
    </source>
</reference>
<dbReference type="PANTHER" id="PTHR30385">
    <property type="entry name" value="SIGMA FACTOR F FLAGELLAR"/>
    <property type="match status" value="1"/>
</dbReference>
<dbReference type="InterPro" id="IPR014284">
    <property type="entry name" value="RNA_pol_sigma-70_dom"/>
</dbReference>
<dbReference type="InterPro" id="IPR013325">
    <property type="entry name" value="RNA_pol_sigma_r2"/>
</dbReference>
<dbReference type="InterPro" id="IPR000943">
    <property type="entry name" value="RNA_pol_sigma70"/>
</dbReference>
<dbReference type="EMBL" id="FOGW01000029">
    <property type="protein sequence ID" value="SES08627.1"/>
    <property type="molecule type" value="Genomic_DNA"/>
</dbReference>
<dbReference type="InterPro" id="IPR016032">
    <property type="entry name" value="Sig_transdc_resp-reg_C-effctor"/>
</dbReference>
<evidence type="ECO:0000256" key="2">
    <source>
        <dbReference type="ARBA" id="ARBA00021245"/>
    </source>
</evidence>
<dbReference type="InterPro" id="IPR016371">
    <property type="entry name" value="RNA_pol_sigma-H_factor"/>
</dbReference>
<keyword evidence="6" id="KW-0804">Transcription</keyword>
<dbReference type="Gene3D" id="1.20.120.1810">
    <property type="match status" value="1"/>
</dbReference>
<evidence type="ECO:0000256" key="4">
    <source>
        <dbReference type="ARBA" id="ARBA00023082"/>
    </source>
</evidence>
<dbReference type="NCBIfam" id="TIGR02937">
    <property type="entry name" value="sigma70-ECF"/>
    <property type="match status" value="1"/>
</dbReference>
<dbReference type="SUPFAM" id="SSF88946">
    <property type="entry name" value="Sigma2 domain of RNA polymerase sigma factors"/>
    <property type="match status" value="1"/>
</dbReference>
<dbReference type="PROSITE" id="PS00715">
    <property type="entry name" value="SIGMA70_1"/>
    <property type="match status" value="1"/>
</dbReference>
<keyword evidence="5" id="KW-0238">DNA-binding</keyword>
<name>A0A1H9UHI9_9FIRM</name>
<comment type="function">
    <text evidence="7">Sigma factors are initiation factors that promote the attachment of RNA polymerase to specific initiation sites and are then released. Sigma-S contributes to the protection against external stress, thus playing a role in cellular fitness and survival.</text>
</comment>
<organism evidence="9 10">
    <name type="scientific">Lachnobacterium bovis</name>
    <dbReference type="NCBI Taxonomy" id="140626"/>
    <lineage>
        <taxon>Bacteria</taxon>
        <taxon>Bacillati</taxon>
        <taxon>Bacillota</taxon>
        <taxon>Clostridia</taxon>
        <taxon>Lachnospirales</taxon>
        <taxon>Lachnospiraceae</taxon>
        <taxon>Lachnobacterium</taxon>
    </lineage>
</organism>
<evidence type="ECO:0000256" key="5">
    <source>
        <dbReference type="ARBA" id="ARBA00023125"/>
    </source>
</evidence>
<dbReference type="SUPFAM" id="SSF46894">
    <property type="entry name" value="C-terminal effector domain of the bipartite response regulators"/>
    <property type="match status" value="1"/>
</dbReference>